<evidence type="ECO:0008006" key="3">
    <source>
        <dbReference type="Google" id="ProtNLM"/>
    </source>
</evidence>
<protein>
    <recommendedName>
        <fullName evidence="3">Bacteriophage-like protein</fullName>
    </recommendedName>
</protein>
<name>A0A1H3D5H7_9RHOB</name>
<evidence type="ECO:0000313" key="1">
    <source>
        <dbReference type="EMBL" id="SDX61004.1"/>
    </source>
</evidence>
<sequence length="133" mass="14661">MTRTKAIPDTITVHVPFRLVKRGGRKEMLVPAGQNAPRQPSATVIKALARAFRWKQLLDTGEFSTVSELAHKEGISTTYLARILRLTLLAPEIVEGVLDGQYKTELLKAAVQADFPSEWEAQRALSLTCDSAS</sequence>
<proteinExistence type="predicted"/>
<keyword evidence="2" id="KW-1185">Reference proteome</keyword>
<dbReference type="SUPFAM" id="SSF109709">
    <property type="entry name" value="KorB DNA-binding domain-like"/>
    <property type="match status" value="1"/>
</dbReference>
<dbReference type="Proteomes" id="UP000182944">
    <property type="component" value="Unassembled WGS sequence"/>
</dbReference>
<dbReference type="STRING" id="1545044.SAMN05444276_11118"/>
<dbReference type="AlphaFoldDB" id="A0A1H3D5H7"/>
<evidence type="ECO:0000313" key="2">
    <source>
        <dbReference type="Proteomes" id="UP000182944"/>
    </source>
</evidence>
<accession>A0A1H3D5H7</accession>
<dbReference type="RefSeq" id="WP_036732762.1">
    <property type="nucleotide sequence ID" value="NZ_FNNA01000011.1"/>
</dbReference>
<organism evidence="1 2">
    <name type="scientific">Paracoccus sanguinis</name>
    <dbReference type="NCBI Taxonomy" id="1545044"/>
    <lineage>
        <taxon>Bacteria</taxon>
        <taxon>Pseudomonadati</taxon>
        <taxon>Pseudomonadota</taxon>
        <taxon>Alphaproteobacteria</taxon>
        <taxon>Rhodobacterales</taxon>
        <taxon>Paracoccaceae</taxon>
        <taxon>Paracoccus</taxon>
    </lineage>
</organism>
<dbReference type="Gene3D" id="1.10.10.2830">
    <property type="match status" value="1"/>
</dbReference>
<dbReference type="OrthoDB" id="1550462at2"/>
<reference evidence="2" key="1">
    <citation type="submission" date="2016-10" db="EMBL/GenBank/DDBJ databases">
        <authorList>
            <person name="Varghese N."/>
            <person name="Submissions S."/>
        </authorList>
    </citation>
    <scope>NUCLEOTIDE SEQUENCE [LARGE SCALE GENOMIC DNA]</scope>
    <source>
        <strain evidence="2">DSM 29303</strain>
    </source>
</reference>
<gene>
    <name evidence="1" type="ORF">SAMN05444276_11118</name>
</gene>
<dbReference type="EMBL" id="FNNA01000011">
    <property type="protein sequence ID" value="SDX61004.1"/>
    <property type="molecule type" value="Genomic_DNA"/>
</dbReference>